<dbReference type="KEGG" id="sla:SERLADRAFT_459413"/>
<accession>F8NJW7</accession>
<dbReference type="RefSeq" id="XP_007314902.1">
    <property type="nucleotide sequence ID" value="XM_007314840.1"/>
</dbReference>
<proteinExistence type="predicted"/>
<dbReference type="EMBL" id="GL945430">
    <property type="protein sequence ID" value="EGO28703.1"/>
    <property type="molecule type" value="Genomic_DNA"/>
</dbReference>
<dbReference type="GeneID" id="18817890"/>
<organism>
    <name type="scientific">Serpula lacrymans var. lacrymans (strain S7.9)</name>
    <name type="common">Dry rot fungus</name>
    <dbReference type="NCBI Taxonomy" id="578457"/>
    <lineage>
        <taxon>Eukaryota</taxon>
        <taxon>Fungi</taxon>
        <taxon>Dikarya</taxon>
        <taxon>Basidiomycota</taxon>
        <taxon>Agaricomycotina</taxon>
        <taxon>Agaricomycetes</taxon>
        <taxon>Agaricomycetidae</taxon>
        <taxon>Boletales</taxon>
        <taxon>Coniophorineae</taxon>
        <taxon>Serpulaceae</taxon>
        <taxon>Serpula</taxon>
    </lineage>
</organism>
<dbReference type="HOGENOM" id="CLU_2533790_0_0_1"/>
<sequence length="84" mass="9764">ARCKRDFSRLNTCISWSQEICSLHPIAHRIVPVSTRSIRPITRGNSSCARWCRSRFTDESRVNVTVTLISSRNSSHQRRARHTR</sequence>
<dbReference type="Proteomes" id="UP000008064">
    <property type="component" value="Unassembled WGS sequence"/>
</dbReference>
<protein>
    <submittedName>
        <fullName evidence="1">Uncharacterized protein</fullName>
    </submittedName>
</protein>
<dbReference type="AlphaFoldDB" id="F8NJW7"/>
<evidence type="ECO:0000313" key="1">
    <source>
        <dbReference type="EMBL" id="EGO28703.1"/>
    </source>
</evidence>
<reference evidence="1" key="1">
    <citation type="submission" date="2011-04" db="EMBL/GenBank/DDBJ databases">
        <title>Evolution of plant cell wall degrading machinery underlies the functional diversity of forest fungi.</title>
        <authorList>
            <consortium name="US DOE Joint Genome Institute (JGI-PGF)"/>
            <person name="Eastwood D.C."/>
            <person name="Floudas D."/>
            <person name="Binder M."/>
            <person name="Majcherczyk A."/>
            <person name="Schneider P."/>
            <person name="Aerts A."/>
            <person name="Asiegbu F.O."/>
            <person name="Baker S.E."/>
            <person name="Barry K."/>
            <person name="Bendiksby M."/>
            <person name="Blumentritt M."/>
            <person name="Coutinho P.M."/>
            <person name="Cullen D."/>
            <person name="Cullen D."/>
            <person name="Gathman A."/>
            <person name="Goodell B."/>
            <person name="Henrissat B."/>
            <person name="Ihrmark K."/>
            <person name="Kauserud H."/>
            <person name="Kohler A."/>
            <person name="LaButti K."/>
            <person name="Lapidus A."/>
            <person name="Lavin J.L."/>
            <person name="Lee Y.-H."/>
            <person name="Lindquist E."/>
            <person name="Lilly W."/>
            <person name="Lucas S."/>
            <person name="Morin E."/>
            <person name="Murat C."/>
            <person name="Oguiza J.A."/>
            <person name="Park J."/>
            <person name="Pisabarro A.G."/>
            <person name="Riley R."/>
            <person name="Rosling A."/>
            <person name="Salamov A."/>
            <person name="Schmidt O."/>
            <person name="Schmutz J."/>
            <person name="Skrede I."/>
            <person name="Stenlid J."/>
            <person name="Wiebenga A."/>
            <person name="Xie X."/>
            <person name="Kues U."/>
            <person name="Hibbett D.S."/>
            <person name="Hoffmeister D."/>
            <person name="Hogberg N."/>
            <person name="Martin F."/>
            <person name="Grigoriev I.V."/>
            <person name="Watkinson S.C."/>
        </authorList>
    </citation>
    <scope>NUCLEOTIDE SEQUENCE</scope>
    <source>
        <strain evidence="1">S7.9</strain>
    </source>
</reference>
<name>F8NJW7_SERL9</name>
<feature type="non-terminal residue" evidence="1">
    <location>
        <position position="1"/>
    </location>
</feature>
<gene>
    <name evidence="1" type="ORF">SERLADRAFT_459413</name>
</gene>